<dbReference type="STRING" id="697282.Mettu_4088"/>
<name>G3J163_METTV</name>
<evidence type="ECO:0000313" key="2">
    <source>
        <dbReference type="Proteomes" id="UP000004664"/>
    </source>
</evidence>
<gene>
    <name evidence="1" type="ORF">Mettu_4088</name>
</gene>
<reference evidence="1 2" key="1">
    <citation type="submission" date="2011-06" db="EMBL/GenBank/DDBJ databases">
        <title>Genomic sequence of Methylobacter tundripaludum SV96.</title>
        <authorList>
            <consortium name="US DOE Joint Genome Institute"/>
            <person name="Lucas S."/>
            <person name="Han J."/>
            <person name="Lapidus A."/>
            <person name="Cheng J.-F."/>
            <person name="Goodwin L."/>
            <person name="Pitluck S."/>
            <person name="Held B."/>
            <person name="Detter J.C."/>
            <person name="Han C."/>
            <person name="Tapia R."/>
            <person name="Land M."/>
            <person name="Hauser L."/>
            <person name="Kyrpides N."/>
            <person name="Ivanova N."/>
            <person name="Ovchinnikova G."/>
            <person name="Pagani I."/>
            <person name="Klotz M.G."/>
            <person name="Dispirito A.A."/>
            <person name="Murrell J.C."/>
            <person name="Dunfield P."/>
            <person name="Kalyuzhnaya M.G."/>
            <person name="Svenning M."/>
            <person name="Trotsenko Y.A."/>
            <person name="Stein L.Y."/>
            <person name="Woyke T."/>
        </authorList>
    </citation>
    <scope>NUCLEOTIDE SEQUENCE [LARGE SCALE GENOMIC DNA]</scope>
    <source>
        <strain evidence="2">ATCC BAA-1195 / DSM 17260 / SV96</strain>
    </source>
</reference>
<keyword evidence="2" id="KW-1185">Reference proteome</keyword>
<dbReference type="Proteomes" id="UP000004664">
    <property type="component" value="Unassembled WGS sequence"/>
</dbReference>
<accession>G3J163</accession>
<organism evidence="1 2">
    <name type="scientific">Methylobacter tundripaludum (strain ATCC BAA-1195 / DSM 17260 / SV96)</name>
    <dbReference type="NCBI Taxonomy" id="697282"/>
    <lineage>
        <taxon>Bacteria</taxon>
        <taxon>Pseudomonadati</taxon>
        <taxon>Pseudomonadota</taxon>
        <taxon>Gammaproteobacteria</taxon>
        <taxon>Methylococcales</taxon>
        <taxon>Methylococcaceae</taxon>
        <taxon>Methylobacter</taxon>
    </lineage>
</organism>
<protein>
    <submittedName>
        <fullName evidence="1">Uncharacterized protein</fullName>
    </submittedName>
</protein>
<dbReference type="AlphaFoldDB" id="G3J163"/>
<dbReference type="EMBL" id="JH109153">
    <property type="protein sequence ID" value="EGW20935.1"/>
    <property type="molecule type" value="Genomic_DNA"/>
</dbReference>
<sequence length="41" mass="4596">MSHPALPEQGMGTMISYCIEYSELLIIEIVQLADAFIKRAL</sequence>
<dbReference type="HOGENOM" id="CLU_3272715_0_0_6"/>
<proteinExistence type="predicted"/>
<evidence type="ECO:0000313" key="1">
    <source>
        <dbReference type="EMBL" id="EGW20935.1"/>
    </source>
</evidence>